<dbReference type="Proteomes" id="UP001141552">
    <property type="component" value="Unassembled WGS sequence"/>
</dbReference>
<dbReference type="SUPFAM" id="SSF57889">
    <property type="entry name" value="Cysteine-rich domain"/>
    <property type="match status" value="6"/>
</dbReference>
<dbReference type="PROSITE" id="PS01359">
    <property type="entry name" value="ZF_PHD_1"/>
    <property type="match status" value="1"/>
</dbReference>
<gene>
    <name evidence="8" type="ORF">Tsubulata_042623</name>
</gene>
<dbReference type="InterPro" id="IPR002219">
    <property type="entry name" value="PKC_DAG/PE"/>
</dbReference>
<dbReference type="PANTHER" id="PTHR46288">
    <property type="entry name" value="PHORBOL-ESTER/DAG-TYPE DOMAIN-CONTAINING PROTEIN"/>
    <property type="match status" value="1"/>
</dbReference>
<evidence type="ECO:0000256" key="3">
    <source>
        <dbReference type="ARBA" id="ARBA00022771"/>
    </source>
</evidence>
<organism evidence="8 9">
    <name type="scientific">Turnera subulata</name>
    <dbReference type="NCBI Taxonomy" id="218843"/>
    <lineage>
        <taxon>Eukaryota</taxon>
        <taxon>Viridiplantae</taxon>
        <taxon>Streptophyta</taxon>
        <taxon>Embryophyta</taxon>
        <taxon>Tracheophyta</taxon>
        <taxon>Spermatophyta</taxon>
        <taxon>Magnoliopsida</taxon>
        <taxon>eudicotyledons</taxon>
        <taxon>Gunneridae</taxon>
        <taxon>Pentapetalae</taxon>
        <taxon>rosids</taxon>
        <taxon>fabids</taxon>
        <taxon>Malpighiales</taxon>
        <taxon>Passifloraceae</taxon>
        <taxon>Turnera</taxon>
    </lineage>
</organism>
<dbReference type="SMART" id="SM00109">
    <property type="entry name" value="C1"/>
    <property type="match status" value="5"/>
</dbReference>
<evidence type="ECO:0008006" key="10">
    <source>
        <dbReference type="Google" id="ProtNLM"/>
    </source>
</evidence>
<comment type="caution">
    <text evidence="8">The sequence shown here is derived from an EMBL/GenBank/DDBJ whole genome shotgun (WGS) entry which is preliminary data.</text>
</comment>
<keyword evidence="9" id="KW-1185">Reference proteome</keyword>
<dbReference type="InterPro" id="IPR001965">
    <property type="entry name" value="Znf_PHD"/>
</dbReference>
<dbReference type="PANTHER" id="PTHR46288:SF86">
    <property type="entry name" value="PHORBOL-ESTER_DAG-TYPE DOMAIN-CONTAINING PROTEIN"/>
    <property type="match status" value="1"/>
</dbReference>
<evidence type="ECO:0000256" key="5">
    <source>
        <dbReference type="PROSITE-ProRule" id="PRU00228"/>
    </source>
</evidence>
<dbReference type="InterPro" id="IPR000433">
    <property type="entry name" value="Znf_ZZ"/>
</dbReference>
<reference evidence="8" key="1">
    <citation type="submission" date="2022-02" db="EMBL/GenBank/DDBJ databases">
        <authorList>
            <person name="Henning P.M."/>
            <person name="McCubbin A.G."/>
            <person name="Shore J.S."/>
        </authorList>
    </citation>
    <scope>NUCLEOTIDE SEQUENCE</scope>
    <source>
        <strain evidence="8">F60SS</strain>
        <tissue evidence="8">Leaves</tissue>
    </source>
</reference>
<proteinExistence type="predicted"/>
<dbReference type="InterPro" id="IPR046349">
    <property type="entry name" value="C1-like_sf"/>
</dbReference>
<accession>A0A9Q0F448</accession>
<reference evidence="8" key="2">
    <citation type="journal article" date="2023" name="Plants (Basel)">
        <title>Annotation of the Turnera subulata (Passifloraceae) Draft Genome Reveals the S-Locus Evolved after the Divergence of Turneroideae from Passifloroideae in a Stepwise Manner.</title>
        <authorList>
            <person name="Henning P.M."/>
            <person name="Roalson E.H."/>
            <person name="Mir W."/>
            <person name="McCubbin A.G."/>
            <person name="Shore J.S."/>
        </authorList>
    </citation>
    <scope>NUCLEOTIDE SEQUENCE</scope>
    <source>
        <strain evidence="8">F60SS</strain>
    </source>
</reference>
<evidence type="ECO:0000256" key="4">
    <source>
        <dbReference type="ARBA" id="ARBA00022833"/>
    </source>
</evidence>
<keyword evidence="2" id="KW-0677">Repeat</keyword>
<keyword evidence="4" id="KW-0862">Zinc</keyword>
<evidence type="ECO:0000259" key="7">
    <source>
        <dbReference type="PROSITE" id="PS50135"/>
    </source>
</evidence>
<feature type="domain" description="ZZ-type" evidence="7">
    <location>
        <begin position="44"/>
        <end position="112"/>
    </location>
</feature>
<dbReference type="PROSITE" id="PS50081">
    <property type="entry name" value="ZF_DAG_PE_2"/>
    <property type="match status" value="3"/>
</dbReference>
<protein>
    <recommendedName>
        <fullName evidence="10">Phorbol-ester/DAG-type domain-containing protein</fullName>
    </recommendedName>
</protein>
<keyword evidence="1" id="KW-0479">Metal-binding</keyword>
<dbReference type="OrthoDB" id="1650216at2759"/>
<evidence type="ECO:0000313" key="9">
    <source>
        <dbReference type="Proteomes" id="UP001141552"/>
    </source>
</evidence>
<dbReference type="EMBL" id="JAKUCV010007370">
    <property type="protein sequence ID" value="KAJ4823734.1"/>
    <property type="molecule type" value="Genomic_DNA"/>
</dbReference>
<dbReference type="Pfam" id="PF03107">
    <property type="entry name" value="C1_2"/>
    <property type="match status" value="5"/>
</dbReference>
<evidence type="ECO:0000259" key="6">
    <source>
        <dbReference type="PROSITE" id="PS50081"/>
    </source>
</evidence>
<feature type="domain" description="Phorbol-ester/DAG-type" evidence="6">
    <location>
        <begin position="174"/>
        <end position="223"/>
    </location>
</feature>
<dbReference type="InterPro" id="IPR004146">
    <property type="entry name" value="DC1"/>
</dbReference>
<dbReference type="GO" id="GO:0008270">
    <property type="term" value="F:zinc ion binding"/>
    <property type="evidence" value="ECO:0007669"/>
    <property type="project" value="UniProtKB-KW"/>
</dbReference>
<evidence type="ECO:0000256" key="1">
    <source>
        <dbReference type="ARBA" id="ARBA00022723"/>
    </source>
</evidence>
<name>A0A9Q0F448_9ROSI</name>
<evidence type="ECO:0000256" key="2">
    <source>
        <dbReference type="ARBA" id="ARBA00022737"/>
    </source>
</evidence>
<sequence length="864" mass="99067">MAIKHWSHEHGLHLYDKSNHHYSSSPFPVKYYYPSVDAFLKGIHQPYNCCGCDEALESRPHYACNVCSEPQCYFALCESCFSESSSSYPQQVHDHPDHHHPHPLLLLSSYPGRPFRYGYICDGCNCMSRGFVYRCGDCDFNLDIQCAISSKPETHDQVESWIPRTSKQHFIHPDHQLRSFFNYRVETLHCELCGDKIRGAAYGCCDCGVNLHDYCAELALKMLHPYHPHHPLRAYTPKQPYEQPEGCCRACRDPFDSTTIYGCLICRFHLHASCAAKSLLTLPMKHERHQHCLHFLRHKRWKAAVHEYEYQLCDACKTDCQSSYYFCLECSYNIHLGCIGLPDTVDHSDHIHPLTLEDSFVEDDSGWYYCHVCGKQRNGDYPIYHCKQCPDAAPFAAHIECVLSQEDPWINSGLVVSDDDQIQQEYPPPVEYDERKRKPQCKRQIKIEDFNNNHALTIHQPEDSYLKIVCDGCKAQVHYSPYYTCKFCNIHYHKLCAELPLQIKHPLHPQHLLAAYPSDYIKPIFCDGCLHVSFADGYKCQECPFELDLKCASSLTLHQFQNSQSSKNAIVDSIHDHKLTPVTCTFDELLVCHACIIPVYDTAYACFHCSKIFHESCSNIPIHIQHPYHPQHLLIAQSATRTFKCKACNYYILLGIQYVCIGCKFALHASCAGYLTSTLKSSCHDHILFSFAKEGYPKFLYDKEMYFGCKVCGKECDSSFFRCVGCDINFHLHCIPLPQKVKHEWHRDPLTLVDSMCEDDTGEYYCGICAEKRHPYHGAYYCKECNDQDALVIAHIGCLLDEDSYSKRISQGINANANDCTVSPPTGTSSKQIQFPISIVMVKMFYSGTGDPWKDVNSDISEIK</sequence>
<dbReference type="AlphaFoldDB" id="A0A9Q0F448"/>
<evidence type="ECO:0000313" key="8">
    <source>
        <dbReference type="EMBL" id="KAJ4823734.1"/>
    </source>
</evidence>
<dbReference type="InterPro" id="IPR019786">
    <property type="entry name" value="Zinc_finger_PHD-type_CS"/>
</dbReference>
<keyword evidence="3 5" id="KW-0863">Zinc-finger</keyword>
<dbReference type="PROSITE" id="PS50135">
    <property type="entry name" value="ZF_ZZ_2"/>
    <property type="match status" value="1"/>
</dbReference>
<dbReference type="SMART" id="SM00249">
    <property type="entry name" value="PHD"/>
    <property type="match status" value="5"/>
</dbReference>
<feature type="domain" description="Phorbol-ester/DAG-type" evidence="6">
    <location>
        <begin position="631"/>
        <end position="683"/>
    </location>
</feature>
<feature type="domain" description="Phorbol-ester/DAG-type" evidence="6">
    <location>
        <begin position="510"/>
        <end position="559"/>
    </location>
</feature>